<dbReference type="KEGG" id="smur:BWP33_08310"/>
<gene>
    <name evidence="1" type="ORF">HMPREF9021_01766</name>
</gene>
<accession>V9H7W7</accession>
<comment type="caution">
    <text evidence="1">The sequence shown here is derived from an EMBL/GenBank/DDBJ whole genome shotgun (WGS) entry which is preliminary data.</text>
</comment>
<keyword evidence="2" id="KW-1185">Reference proteome</keyword>
<dbReference type="HOGENOM" id="CLU_882599_0_0_4"/>
<name>V9H7W7_9NEIS</name>
<protein>
    <submittedName>
        <fullName evidence="1">Uncharacterized protein</fullName>
    </submittedName>
</protein>
<dbReference type="STRING" id="641147.HMPREF9021_01766"/>
<dbReference type="AlphaFoldDB" id="V9H7W7"/>
<dbReference type="OrthoDB" id="6696432at2"/>
<evidence type="ECO:0000313" key="1">
    <source>
        <dbReference type="EMBL" id="EFG30479.1"/>
    </source>
</evidence>
<reference evidence="1 2" key="2">
    <citation type="submission" date="2011-10" db="EMBL/GenBank/DDBJ databases">
        <title>The Genome Sequence of Simonsiella muelleri ATCC 29453.</title>
        <authorList>
            <consortium name="The Broad Institute Genome Sequencing Platform"/>
            <consortium name="The Broad Institute Genome Sequencing Center for Infectious Disease"/>
            <person name="Earl A."/>
            <person name="Ward D."/>
            <person name="Feldgarden M."/>
            <person name="Gevers D."/>
            <person name="Izard J."/>
            <person name="Baranova O.V."/>
            <person name="Blanton J.M."/>
            <person name="Tanner A.C."/>
            <person name="Dewhirst F."/>
            <person name="Young S.K."/>
            <person name="Zeng Q."/>
            <person name="Gargeya S."/>
            <person name="Fitzgerald M."/>
            <person name="Haas B."/>
            <person name="Abouelleil A."/>
            <person name="Alvarado L."/>
            <person name="Arachchi H.M."/>
            <person name="Berlin A."/>
            <person name="Brown A."/>
            <person name="Chapman S.B."/>
            <person name="Chen Z."/>
            <person name="Dunbar C."/>
            <person name="Freedman E."/>
            <person name="Gearin G."/>
            <person name="Goldberg J."/>
            <person name="Griggs A."/>
            <person name="Gujja S."/>
            <person name="Heiman D."/>
            <person name="Howarth C."/>
            <person name="Larson L."/>
            <person name="Lui A."/>
            <person name="MacDonald P.J.P."/>
            <person name="Montmayeur A."/>
            <person name="Murphy C."/>
            <person name="Neiman D."/>
            <person name="Pearson M."/>
            <person name="Priest M."/>
            <person name="Roberts A."/>
            <person name="Saif S."/>
            <person name="Shea T."/>
            <person name="Shenoy N."/>
            <person name="Sisk P."/>
            <person name="Stolte C."/>
            <person name="Sykes S."/>
            <person name="Wortman J."/>
            <person name="Nusbaum C."/>
            <person name="Birren B."/>
        </authorList>
    </citation>
    <scope>NUCLEOTIDE SEQUENCE [LARGE SCALE GENOMIC DNA]</scope>
    <source>
        <strain evidence="1 2">ATCC 29453</strain>
    </source>
</reference>
<organism evidence="1 2">
    <name type="scientific">Simonsiella muelleri ATCC 29453</name>
    <dbReference type="NCBI Taxonomy" id="641147"/>
    <lineage>
        <taxon>Bacteria</taxon>
        <taxon>Pseudomonadati</taxon>
        <taxon>Pseudomonadota</taxon>
        <taxon>Betaproteobacteria</taxon>
        <taxon>Neisseriales</taxon>
        <taxon>Neisseriaceae</taxon>
        <taxon>Simonsiella</taxon>
    </lineage>
</organism>
<reference evidence="1 2" key="1">
    <citation type="submission" date="2010-03" db="EMBL/GenBank/DDBJ databases">
        <authorList>
            <consortium name="The Broad Institute Genome Sequencing Platform"/>
            <person name="Ward D."/>
            <person name="Earl A."/>
            <person name="Feldgarden M."/>
            <person name="Gevers D."/>
            <person name="Young S."/>
            <person name="Zeng Q."/>
            <person name="Koehrsen M."/>
            <person name="Alvarado L."/>
            <person name="Berlin A.M."/>
            <person name="Borenstein D."/>
            <person name="Chapman S.B."/>
            <person name="Chen Z."/>
            <person name="Engels R."/>
            <person name="Freedman E."/>
            <person name="Gellesch M."/>
            <person name="Goldberg J."/>
            <person name="Griggs A."/>
            <person name="Gujja S."/>
            <person name="Heilman E.R."/>
            <person name="Heiman D.I."/>
            <person name="Hepburn T.A."/>
            <person name="Howarth C."/>
            <person name="Jen D."/>
            <person name="Larson L."/>
            <person name="Mehta T."/>
            <person name="Park D."/>
            <person name="Pearson M."/>
            <person name="Richards J."/>
            <person name="Roberts A."/>
            <person name="Saif S."/>
            <person name="Shea T.D."/>
            <person name="Shenoy N."/>
            <person name="Sisk P."/>
            <person name="Stolte C."/>
            <person name="Sykes S.N."/>
            <person name="Walk T."/>
            <person name="White J."/>
            <person name="Yandava C."/>
            <person name="Izard J."/>
            <person name="Baranova O.V."/>
            <person name="Blanton J.M."/>
            <person name="Tanner A.C."/>
            <person name="Dewhirst F."/>
            <person name="Haas B."/>
            <person name="Nusbaum C."/>
            <person name="Birren B."/>
        </authorList>
    </citation>
    <scope>NUCLEOTIDE SEQUENCE [LARGE SCALE GENOMIC DNA]</scope>
    <source>
        <strain evidence="1 2">ATCC 29453</strain>
    </source>
</reference>
<dbReference type="EMBL" id="ADCY02000035">
    <property type="protein sequence ID" value="EFG30479.1"/>
    <property type="molecule type" value="Genomic_DNA"/>
</dbReference>
<dbReference type="eggNOG" id="ENOG5033A9D">
    <property type="taxonomic scope" value="Bacteria"/>
</dbReference>
<evidence type="ECO:0000313" key="2">
    <source>
        <dbReference type="Proteomes" id="UP000017813"/>
    </source>
</evidence>
<sequence length="315" mass="34800">MINTKQKAVTLFQSTDSDAPKLTNKSGSLIALLDACLIDGYGSKKPLGWEKAYSGSNSAAYRSTNVSSNRHFLRVENSTTKYATVMGCRSMSAIDDVSDSFAYPDNFSRFGYIEQVQSTNAGKWFLIGHDKAFTLLVSSIDGGFSECLIFGDFPTVVPNDTGNTLFYSGHYHDYEYHYPVGMVTNNYYVNDSYARNMLIAKHWDGTPKAVSANLISLMLHDSCHAPYPDRITGGLQAAECYLLESNNQGNNTTVFDSIRGLLAGFFKCGQSLNNLPDGSVIKIDGSNDNYLKFKLGRADRFFFLINASYWADNGV</sequence>
<dbReference type="RefSeq" id="WP_002642171.1">
    <property type="nucleotide sequence ID" value="NZ_CP019448.1"/>
</dbReference>
<proteinExistence type="predicted"/>
<dbReference type="Proteomes" id="UP000017813">
    <property type="component" value="Unassembled WGS sequence"/>
</dbReference>